<feature type="compositionally biased region" description="Basic and acidic residues" evidence="1">
    <location>
        <begin position="377"/>
        <end position="389"/>
    </location>
</feature>
<dbReference type="EMBL" id="BK016265">
    <property type="protein sequence ID" value="DAG05888.1"/>
    <property type="molecule type" value="Genomic_DNA"/>
</dbReference>
<sequence>MKKGVFDALMMNSLEANQSLFFPEEEIALEARNANLDKFLRINKSSIFIGEKSTTEPVLIYSMLDNYQDTLNMYGDLIKRRSNLIVNKLRLYYMPKFIRMKVINRTVISNLAPEMNNIKKVRADYGLQNVTNLEPMIKTNMSTVVDLSWVIQAIKEKTIDINLRLNKKYRGILLEILKQEITKIPGYENNIVYFKYPFIRDTGMKLSIIEGKMQPLFRPSLLFIEWFYNEPDAFKQFLTDNKLTFVFEGQDRKIMILSGKPNYVNMMQFKPKFVLRNLHMLDGAKEEDIMLDTEMHNELKNEEGGLIIHYDDDVYENPKIPVVNDPEPAKLTQTDKIDDKSISAKDEVRKENGYVKAPKPEVVKEDPKIVTTGKPSILHEPKKPIKPEDSINTNTKKQKEAYDRYKKDNLDEVDVILDKDNNSITVDDDEPIKTVADIKKKQNTPEKVINADEIEEVDVSEDDLDAINGINKAEVKFNNEELTDDIIDIEIADSNASKKAVVKDYFKIIEDSKLSKEDKAEELLEVHNYTNLKESVETPQIKEQRLNMMKSYNKNIEDSIDIIKTHKLREKSLGVSDTNSPYNKSSTFRLNEQYKESLQDIDLENILKAPMNFSYPILLKSWKKKDISSREFKGYELELEYESHNGEPLKFNIIVPETLEGGNLFIGGNNKLLLLQNSSKPVIKQDNTVIVTTAYNKSIIELSGVYLNTRLKLVVETIRKFINQRKNTGVRVKTTTDLGDFIYNNLVSINLVHLNKHFSGILTENINLDFRGIKGHEKDGNSYLGTYFGKDVFHNPDDDIILFNGKKYDSLTFVANIIKTMDEKLWDKCLKTSTTNSYISVPTATIMGKHLPVVVVILCAIPLKELLERMKKENKLEYWIVNKKSIPERMKNNANFGIIEFKDQYIVLKYNNLLNELIFGFLTHYDFTQYDEFDITNLLRELTGNSNTAIYLDNFVDAFIDPITKRVCESYNIPSDFAGIFIYAISLFTSYKVVYKSDIRNYRLSTQEETIMRILYSAIAKPMSEAVARMKRGARPRIEIKPTAILETLNNMPTMSEANGLSAFRNIVESNDVSIRGYNGINEERAYNTRLRMFNVNNFGTETCGTSYNRNAGITKQLPFDATVKDLTGEYEHHDNAKELTNASADGFIDAFVPYSSSDHAVRRLMQYGQFKHIRPVVGADPMYVSTRADEAAVAMSNKHAYTAKSNGKIVSVDDKFIKIKYDDGKVDAISLDNVQRNSDKGYYLKNDFILNDKFKLGSKVRPGDIIAYNPESFKKKPTGEISLAAGALVWVLTCDSEAVWEDSCLPFDNLSNKLASKIVKRVARIIDLNTEIRDWNIDIGSTTMPDTVLYKYKILTDDTTINEMFMNAENLSLKEVTAHHAGTIVDIRVYYREGRNVIMSPSVRKFITALNSVHTVRSKMDNLDDVSDNFTKSVLDKRPQKLTQGKQSKINGDILEDGKMLIEYSIEFINKLGTADKVVLDRALKGEPTMIERDNVAPVGAETGRKCSLMYSTYSVLARMCGGLELHGELLSILMHVACKNRHILGIPAEPGSILDYKSSKEVITGKYKHRKK</sequence>
<name>A0A8S5VGT8_9CAUD</name>
<evidence type="ECO:0000313" key="2">
    <source>
        <dbReference type="EMBL" id="DAG05888.1"/>
    </source>
</evidence>
<proteinExistence type="predicted"/>
<dbReference type="Gene3D" id="2.40.50.100">
    <property type="match status" value="1"/>
</dbReference>
<keyword evidence="2" id="KW-0240">DNA-directed RNA polymerase</keyword>
<dbReference type="SUPFAM" id="SSF64484">
    <property type="entry name" value="beta and beta-prime subunits of DNA dependent RNA-polymerase"/>
    <property type="match status" value="1"/>
</dbReference>
<evidence type="ECO:0000256" key="1">
    <source>
        <dbReference type="SAM" id="MobiDB-lite"/>
    </source>
</evidence>
<protein>
    <submittedName>
        <fullName evidence="2">DNA-directed RNA polymerase subunit alpha</fullName>
    </submittedName>
</protein>
<keyword evidence="2" id="KW-0804">Transcription</keyword>
<accession>A0A8S5VGT8</accession>
<reference evidence="2" key="1">
    <citation type="journal article" date="2021" name="Proc. Natl. Acad. Sci. U.S.A.">
        <title>A Catalog of Tens of Thousands of Viruses from Human Metagenomes Reveals Hidden Associations with Chronic Diseases.</title>
        <authorList>
            <person name="Tisza M.J."/>
            <person name="Buck C.B."/>
        </authorList>
    </citation>
    <scope>NUCLEOTIDE SEQUENCE</scope>
    <source>
        <strain evidence="2">CtkfK18</strain>
    </source>
</reference>
<organism evidence="2">
    <name type="scientific">Myoviridae sp. ctkfK18</name>
    <dbReference type="NCBI Taxonomy" id="2825165"/>
    <lineage>
        <taxon>Viruses</taxon>
        <taxon>Duplodnaviria</taxon>
        <taxon>Heunggongvirae</taxon>
        <taxon>Uroviricota</taxon>
        <taxon>Caudoviricetes</taxon>
    </lineage>
</organism>
<dbReference type="GO" id="GO:0000428">
    <property type="term" value="C:DNA-directed RNA polymerase complex"/>
    <property type="evidence" value="ECO:0007669"/>
    <property type="project" value="UniProtKB-KW"/>
</dbReference>
<feature type="region of interest" description="Disordered" evidence="1">
    <location>
        <begin position="373"/>
        <end position="400"/>
    </location>
</feature>